<dbReference type="EMBL" id="JAKJSC010000001">
    <property type="protein sequence ID" value="MDE5417856.1"/>
    <property type="molecule type" value="Genomic_DNA"/>
</dbReference>
<keyword evidence="1" id="KW-0472">Membrane</keyword>
<gene>
    <name evidence="2" type="ORF">L3049_07525</name>
</gene>
<dbReference type="RefSeq" id="WP_275109192.1">
    <property type="nucleotide sequence ID" value="NZ_JAKJSC010000001.1"/>
</dbReference>
<feature type="transmembrane region" description="Helical" evidence="1">
    <location>
        <begin position="21"/>
        <end position="39"/>
    </location>
</feature>
<protein>
    <recommendedName>
        <fullName evidence="4">DUF5673 domain-containing protein</fullName>
    </recommendedName>
</protein>
<keyword evidence="1" id="KW-0812">Transmembrane</keyword>
<comment type="caution">
    <text evidence="2">The sequence shown here is derived from an EMBL/GenBank/DDBJ whole genome shotgun (WGS) entry which is preliminary data.</text>
</comment>
<keyword evidence="3" id="KW-1185">Reference proteome</keyword>
<dbReference type="Proteomes" id="UP001528920">
    <property type="component" value="Unassembled WGS sequence"/>
</dbReference>
<organism evidence="2 3">
    <name type="scientific">Paralabilibaculum antarcticum</name>
    <dbReference type="NCBI Taxonomy" id="2912572"/>
    <lineage>
        <taxon>Bacteria</taxon>
        <taxon>Pseudomonadati</taxon>
        <taxon>Bacteroidota</taxon>
        <taxon>Bacteroidia</taxon>
        <taxon>Marinilabiliales</taxon>
        <taxon>Marinifilaceae</taxon>
        <taxon>Paralabilibaculum</taxon>
    </lineage>
</organism>
<reference evidence="2 3" key="1">
    <citation type="submission" date="2022-01" db="EMBL/GenBank/DDBJ databases">
        <title>Labilibaculum sp. nov, a marine bacterium isolated from Antarctica.</title>
        <authorList>
            <person name="Dai W."/>
        </authorList>
    </citation>
    <scope>NUCLEOTIDE SEQUENCE [LARGE SCALE GENOMIC DNA]</scope>
    <source>
        <strain evidence="2 3">DW002</strain>
    </source>
</reference>
<name>A0ABT5VRE9_9BACT</name>
<keyword evidence="1" id="KW-1133">Transmembrane helix</keyword>
<evidence type="ECO:0000256" key="1">
    <source>
        <dbReference type="SAM" id="Phobius"/>
    </source>
</evidence>
<evidence type="ECO:0000313" key="2">
    <source>
        <dbReference type="EMBL" id="MDE5417856.1"/>
    </source>
</evidence>
<sequence length="145" mass="17180">MLQFEFDIRNHKINNNESKGIQLALSISFLICAALFYAFTKYLEFFPFNEYLILILVVLSLYFIGLLLGCKLLYPKEYLTINSRKLTYKTGWRNNKLKVYLKDIKDFSIQDRNLILNLKSKEKLQIDLNNLSERAIIILKNYLNL</sequence>
<evidence type="ECO:0000313" key="3">
    <source>
        <dbReference type="Proteomes" id="UP001528920"/>
    </source>
</evidence>
<evidence type="ECO:0008006" key="4">
    <source>
        <dbReference type="Google" id="ProtNLM"/>
    </source>
</evidence>
<accession>A0ABT5VRE9</accession>
<proteinExistence type="predicted"/>
<feature type="transmembrane region" description="Helical" evidence="1">
    <location>
        <begin position="51"/>
        <end position="74"/>
    </location>
</feature>